<accession>A0A365NZL3</accession>
<comment type="caution">
    <text evidence="2">The sequence shown here is derived from an EMBL/GenBank/DDBJ whole genome shotgun (WGS) entry which is preliminary data.</text>
</comment>
<evidence type="ECO:0000313" key="2">
    <source>
        <dbReference type="EMBL" id="RBA27659.1"/>
    </source>
</evidence>
<sequence>MKNVLQWLTVFLIGFTSFAQEGAKIEFKAETINYGTVVKGEDSGIRYFEFTNTGDAPLLITNVRSSCGCTVPSYPKTPIAPGKSDRIEVKYNMAKGPISKTITVETNAVNKSKGIVPLRIKGNVIVKEIKK</sequence>
<keyword evidence="3" id="KW-1185">Reference proteome</keyword>
<proteinExistence type="predicted"/>
<dbReference type="RefSeq" id="WP_113989648.1">
    <property type="nucleotide sequence ID" value="NZ_QLST01000014.1"/>
</dbReference>
<dbReference type="EMBL" id="QLST01000014">
    <property type="protein sequence ID" value="RBA27659.1"/>
    <property type="molecule type" value="Genomic_DNA"/>
</dbReference>
<dbReference type="PANTHER" id="PTHR37833">
    <property type="entry name" value="LIPOPROTEIN-RELATED"/>
    <property type="match status" value="1"/>
</dbReference>
<dbReference type="AlphaFoldDB" id="A0A365NZL3"/>
<gene>
    <name evidence="2" type="ORF">DPN68_10710</name>
</gene>
<evidence type="ECO:0000313" key="3">
    <source>
        <dbReference type="Proteomes" id="UP000253319"/>
    </source>
</evidence>
<reference evidence="2 3" key="1">
    <citation type="submission" date="2018-06" db="EMBL/GenBank/DDBJ databases">
        <title>Flavobacterium tibetense sp. nov., isolated from a wetland YonghuCo on Tibetan Plateau.</title>
        <authorList>
            <person name="Xing P."/>
            <person name="Phurbu D."/>
            <person name="Lu H."/>
        </authorList>
    </citation>
    <scope>NUCLEOTIDE SEQUENCE [LARGE SCALE GENOMIC DNA]</scope>
    <source>
        <strain evidence="2 3">YH5</strain>
    </source>
</reference>
<dbReference type="Gene3D" id="2.60.40.10">
    <property type="entry name" value="Immunoglobulins"/>
    <property type="match status" value="1"/>
</dbReference>
<dbReference type="Proteomes" id="UP000253319">
    <property type="component" value="Unassembled WGS sequence"/>
</dbReference>
<dbReference type="PANTHER" id="PTHR37833:SF1">
    <property type="entry name" value="SIGNAL PEPTIDE PROTEIN"/>
    <property type="match status" value="1"/>
</dbReference>
<dbReference type="OrthoDB" id="826619at2"/>
<protein>
    <recommendedName>
        <fullName evidence="4">DUF1573 domain-containing protein</fullName>
    </recommendedName>
</protein>
<dbReference type="InterPro" id="IPR011467">
    <property type="entry name" value="DUF1573"/>
</dbReference>
<evidence type="ECO:0000256" key="1">
    <source>
        <dbReference type="SAM" id="SignalP"/>
    </source>
</evidence>
<evidence type="ECO:0008006" key="4">
    <source>
        <dbReference type="Google" id="ProtNLM"/>
    </source>
</evidence>
<dbReference type="InterPro" id="IPR013783">
    <property type="entry name" value="Ig-like_fold"/>
</dbReference>
<feature type="signal peptide" evidence="1">
    <location>
        <begin position="1"/>
        <end position="19"/>
    </location>
</feature>
<name>A0A365NZL3_9FLAO</name>
<organism evidence="2 3">
    <name type="scientific">Flavobacterium tibetense</name>
    <dbReference type="NCBI Taxonomy" id="2233533"/>
    <lineage>
        <taxon>Bacteria</taxon>
        <taxon>Pseudomonadati</taxon>
        <taxon>Bacteroidota</taxon>
        <taxon>Flavobacteriia</taxon>
        <taxon>Flavobacteriales</taxon>
        <taxon>Flavobacteriaceae</taxon>
        <taxon>Flavobacterium</taxon>
    </lineage>
</organism>
<feature type="chain" id="PRO_5016760148" description="DUF1573 domain-containing protein" evidence="1">
    <location>
        <begin position="20"/>
        <end position="131"/>
    </location>
</feature>
<dbReference type="Pfam" id="PF07610">
    <property type="entry name" value="DUF1573"/>
    <property type="match status" value="1"/>
</dbReference>
<keyword evidence="1" id="KW-0732">Signal</keyword>